<protein>
    <submittedName>
        <fullName evidence="1">Uncharacterized protein</fullName>
    </submittedName>
</protein>
<proteinExistence type="predicted"/>
<feature type="non-terminal residue" evidence="1">
    <location>
        <position position="1"/>
    </location>
</feature>
<evidence type="ECO:0000313" key="1">
    <source>
        <dbReference type="EMBL" id="GFD55641.1"/>
    </source>
</evidence>
<comment type="caution">
    <text evidence="1">The sequence shown here is derived from an EMBL/GenBank/DDBJ whole genome shotgun (WGS) entry which is preliminary data.</text>
</comment>
<organism evidence="1">
    <name type="scientific">Tanacetum cinerariifolium</name>
    <name type="common">Dalmatian daisy</name>
    <name type="synonym">Chrysanthemum cinerariifolium</name>
    <dbReference type="NCBI Taxonomy" id="118510"/>
    <lineage>
        <taxon>Eukaryota</taxon>
        <taxon>Viridiplantae</taxon>
        <taxon>Streptophyta</taxon>
        <taxon>Embryophyta</taxon>
        <taxon>Tracheophyta</taxon>
        <taxon>Spermatophyta</taxon>
        <taxon>Magnoliopsida</taxon>
        <taxon>eudicotyledons</taxon>
        <taxon>Gunneridae</taxon>
        <taxon>Pentapetalae</taxon>
        <taxon>asterids</taxon>
        <taxon>campanulids</taxon>
        <taxon>Asterales</taxon>
        <taxon>Asteraceae</taxon>
        <taxon>Asteroideae</taxon>
        <taxon>Anthemideae</taxon>
        <taxon>Anthemidinae</taxon>
        <taxon>Tanacetum</taxon>
    </lineage>
</organism>
<name>A0A699XFM7_TANCI</name>
<gene>
    <name evidence="1" type="ORF">Tci_927610</name>
</gene>
<accession>A0A699XFM7</accession>
<dbReference type="AlphaFoldDB" id="A0A699XFM7"/>
<reference evidence="1" key="1">
    <citation type="journal article" date="2019" name="Sci. Rep.">
        <title>Draft genome of Tanacetum cinerariifolium, the natural source of mosquito coil.</title>
        <authorList>
            <person name="Yamashiro T."/>
            <person name="Shiraishi A."/>
            <person name="Satake H."/>
            <person name="Nakayama K."/>
        </authorList>
    </citation>
    <scope>NUCLEOTIDE SEQUENCE</scope>
</reference>
<dbReference type="EMBL" id="BKCJ011820016">
    <property type="protein sequence ID" value="GFD55641.1"/>
    <property type="molecule type" value="Genomic_DNA"/>
</dbReference>
<sequence>EQGKKKSGGKLICLELDLADMESIKKFVEEFER</sequence>